<evidence type="ECO:0000256" key="1">
    <source>
        <dbReference type="SAM" id="MobiDB-lite"/>
    </source>
</evidence>
<evidence type="ECO:0000313" key="4">
    <source>
        <dbReference type="Proteomes" id="UP001291926"/>
    </source>
</evidence>
<name>A0ABR0D5L0_9LAMI</name>
<dbReference type="Proteomes" id="UP001291926">
    <property type="component" value="Unassembled WGS sequence"/>
</dbReference>
<sequence length="66" mass="7863">MFSLSCFRTKLNCTLNSLYNLICFLFLWFIRYQKLQQGEKDDQSPLQSASSKYVILDEMDEEEDKP</sequence>
<organism evidence="3 4">
    <name type="scientific">Penstemon davidsonii</name>
    <dbReference type="NCBI Taxonomy" id="160366"/>
    <lineage>
        <taxon>Eukaryota</taxon>
        <taxon>Viridiplantae</taxon>
        <taxon>Streptophyta</taxon>
        <taxon>Embryophyta</taxon>
        <taxon>Tracheophyta</taxon>
        <taxon>Spermatophyta</taxon>
        <taxon>Magnoliopsida</taxon>
        <taxon>eudicotyledons</taxon>
        <taxon>Gunneridae</taxon>
        <taxon>Pentapetalae</taxon>
        <taxon>asterids</taxon>
        <taxon>lamiids</taxon>
        <taxon>Lamiales</taxon>
        <taxon>Plantaginaceae</taxon>
        <taxon>Cheloneae</taxon>
        <taxon>Penstemon</taxon>
    </lineage>
</organism>
<feature type="transmembrane region" description="Helical" evidence="2">
    <location>
        <begin position="12"/>
        <end position="30"/>
    </location>
</feature>
<comment type="caution">
    <text evidence="3">The sequence shown here is derived from an EMBL/GenBank/DDBJ whole genome shotgun (WGS) entry which is preliminary data.</text>
</comment>
<keyword evidence="4" id="KW-1185">Reference proteome</keyword>
<evidence type="ECO:0000313" key="3">
    <source>
        <dbReference type="EMBL" id="KAK4484563.1"/>
    </source>
</evidence>
<reference evidence="3 4" key="1">
    <citation type="journal article" date="2023" name="bioRxiv">
        <title>Genome report: Whole genome sequence and annotation of Penstemon davidsonii.</title>
        <authorList>
            <person name="Ostevik K.L."/>
            <person name="Alabady M."/>
            <person name="Zhang M."/>
            <person name="Rausher M.D."/>
        </authorList>
    </citation>
    <scope>NUCLEOTIDE SEQUENCE [LARGE SCALE GENOMIC DNA]</scope>
    <source>
        <strain evidence="3">DNT005</strain>
        <tissue evidence="3">Whole leaf</tissue>
    </source>
</reference>
<evidence type="ECO:0000256" key="2">
    <source>
        <dbReference type="SAM" id="Phobius"/>
    </source>
</evidence>
<keyword evidence="2" id="KW-0812">Transmembrane</keyword>
<protein>
    <submittedName>
        <fullName evidence="3">Uncharacterized protein</fullName>
    </submittedName>
</protein>
<dbReference type="EMBL" id="JAYDYQ010002533">
    <property type="protein sequence ID" value="KAK4484563.1"/>
    <property type="molecule type" value="Genomic_DNA"/>
</dbReference>
<gene>
    <name evidence="3" type="ORF">RD792_007147</name>
</gene>
<proteinExistence type="predicted"/>
<feature type="compositionally biased region" description="Acidic residues" evidence="1">
    <location>
        <begin position="57"/>
        <end position="66"/>
    </location>
</feature>
<keyword evidence="2" id="KW-1133">Transmembrane helix</keyword>
<accession>A0ABR0D5L0</accession>
<feature type="region of interest" description="Disordered" evidence="1">
    <location>
        <begin position="37"/>
        <end position="66"/>
    </location>
</feature>
<keyword evidence="2" id="KW-0472">Membrane</keyword>